<evidence type="ECO:0000313" key="2">
    <source>
        <dbReference type="EMBL" id="APX12425.1"/>
    </source>
</evidence>
<feature type="domain" description="Transposase zinc-ribbon" evidence="1">
    <location>
        <begin position="31"/>
        <end position="77"/>
    </location>
</feature>
<dbReference type="OrthoDB" id="271821at2"/>
<protein>
    <recommendedName>
        <fullName evidence="1">Transposase zinc-ribbon domain-containing protein</fullName>
    </recommendedName>
</protein>
<dbReference type="AlphaFoldDB" id="A0A1P8MWG9"/>
<dbReference type="InterPro" id="IPR024442">
    <property type="entry name" value="Transposase_Zn_ribbon"/>
</dbReference>
<sequence>MLRISDDEVDIQHWRGLSANLQPGKVADRYLTEEDCEEVLFQTIWKLGYRCPKCDFEGDIWIIKTRRKYECPNCRHQYTGRSVSRMYGKRASLLGCFKGAEFIIETMAGNKPHIQTINRFAELVGLSYRPARTLRLEMFEELKKPMGGFWGSLLCNEDFDEYLYNGDRLEDLLNYYDFEDPKDNSLKFGK</sequence>
<evidence type="ECO:0000313" key="3">
    <source>
        <dbReference type="Proteomes" id="UP000186336"/>
    </source>
</evidence>
<organism evidence="2 3">
    <name type="scientific">Tateyamaria omphalii</name>
    <dbReference type="NCBI Taxonomy" id="299262"/>
    <lineage>
        <taxon>Bacteria</taxon>
        <taxon>Pseudomonadati</taxon>
        <taxon>Pseudomonadota</taxon>
        <taxon>Alphaproteobacteria</taxon>
        <taxon>Rhodobacterales</taxon>
        <taxon>Roseobacteraceae</taxon>
        <taxon>Tateyamaria</taxon>
    </lineage>
</organism>
<dbReference type="EMBL" id="CP019312">
    <property type="protein sequence ID" value="APX12425.1"/>
    <property type="molecule type" value="Genomic_DNA"/>
</dbReference>
<reference evidence="2 3" key="1">
    <citation type="submission" date="2017-01" db="EMBL/GenBank/DDBJ databases">
        <title>Complete genome of Tateyamaria omphalii DOK1-4 isolated from seawater in Dokdo.</title>
        <authorList>
            <person name="Kim J.H."/>
            <person name="Chi W.-J."/>
        </authorList>
    </citation>
    <scope>NUCLEOTIDE SEQUENCE [LARGE SCALE GENOMIC DNA]</scope>
    <source>
        <strain evidence="2 3">DOK1-4</strain>
    </source>
</reference>
<proteinExistence type="predicted"/>
<dbReference type="RefSeq" id="WP_076628708.1">
    <property type="nucleotide sequence ID" value="NZ_CP019312.1"/>
</dbReference>
<gene>
    <name evidence="2" type="ORF">BWR18_12615</name>
</gene>
<evidence type="ECO:0000259" key="1">
    <source>
        <dbReference type="Pfam" id="PF12760"/>
    </source>
</evidence>
<dbReference type="Pfam" id="PF12760">
    <property type="entry name" value="Zn_ribbon_IS1595"/>
    <property type="match status" value="1"/>
</dbReference>
<dbReference type="KEGG" id="tom:BWR18_12615"/>
<keyword evidence="3" id="KW-1185">Reference proteome</keyword>
<accession>A0A1P8MWG9</accession>
<dbReference type="Proteomes" id="UP000186336">
    <property type="component" value="Chromosome"/>
</dbReference>
<name>A0A1P8MWG9_9RHOB</name>